<dbReference type="Proteomes" id="UP000501534">
    <property type="component" value="Chromosome"/>
</dbReference>
<reference evidence="2 3" key="1">
    <citation type="submission" date="2020-04" db="EMBL/GenBank/DDBJ databases">
        <title>Usitatibacter rugosus gen. nov., sp. nov. and Usitatibacter palustris sp. nov., novel members of Usitatibacteraceae fam. nov. within the order Nitrosomonadales isolated from soil.</title>
        <authorList>
            <person name="Huber K.J."/>
            <person name="Neumann-Schaal M."/>
            <person name="Geppert A."/>
            <person name="Luckner M."/>
            <person name="Wanner G."/>
            <person name="Overmann J."/>
        </authorList>
    </citation>
    <scope>NUCLEOTIDE SEQUENCE [LARGE SCALE GENOMIC DNA]</scope>
    <source>
        <strain evidence="2 3">0125_3</strain>
    </source>
</reference>
<evidence type="ECO:0000313" key="2">
    <source>
        <dbReference type="EMBL" id="QJR10066.1"/>
    </source>
</evidence>
<evidence type="ECO:0000256" key="1">
    <source>
        <dbReference type="SAM" id="SignalP"/>
    </source>
</evidence>
<dbReference type="EMBL" id="CP053069">
    <property type="protein sequence ID" value="QJR10066.1"/>
    <property type="molecule type" value="Genomic_DNA"/>
</dbReference>
<keyword evidence="3" id="KW-1185">Reference proteome</keyword>
<proteinExistence type="predicted"/>
<gene>
    <name evidence="2" type="ORF">DSM104443_01117</name>
</gene>
<sequence length="112" mass="11744">MRIKATSALVFAASLSFMAHAAPTEVAGPGYTPVDQDHAMLELLDGKASAASVSDTLYDAVMGARDVAWTERHKMLQVPSTLQRHALGKSGKALVTIGEPSPAVKAVIAQSR</sequence>
<organism evidence="2 3">
    <name type="scientific">Usitatibacter rugosus</name>
    <dbReference type="NCBI Taxonomy" id="2732067"/>
    <lineage>
        <taxon>Bacteria</taxon>
        <taxon>Pseudomonadati</taxon>
        <taxon>Pseudomonadota</taxon>
        <taxon>Betaproteobacteria</taxon>
        <taxon>Nitrosomonadales</taxon>
        <taxon>Usitatibacteraceae</taxon>
        <taxon>Usitatibacter</taxon>
    </lineage>
</organism>
<protein>
    <submittedName>
        <fullName evidence="2">Uncharacterized protein</fullName>
    </submittedName>
</protein>
<feature type="chain" id="PRO_5026984029" evidence="1">
    <location>
        <begin position="22"/>
        <end position="112"/>
    </location>
</feature>
<feature type="signal peptide" evidence="1">
    <location>
        <begin position="1"/>
        <end position="21"/>
    </location>
</feature>
<keyword evidence="1" id="KW-0732">Signal</keyword>
<dbReference type="AlphaFoldDB" id="A0A6M4GSJ8"/>
<evidence type="ECO:0000313" key="3">
    <source>
        <dbReference type="Proteomes" id="UP000501534"/>
    </source>
</evidence>
<dbReference type="RefSeq" id="WP_171090298.1">
    <property type="nucleotide sequence ID" value="NZ_CP053069.1"/>
</dbReference>
<name>A0A6M4GSJ8_9PROT</name>
<accession>A0A6M4GSJ8</accession>
<dbReference type="KEGG" id="uru:DSM104443_01117"/>